<evidence type="ECO:0000256" key="5">
    <source>
        <dbReference type="ARBA" id="ARBA00023136"/>
    </source>
</evidence>
<dbReference type="Proteomes" id="UP001597541">
    <property type="component" value="Unassembled WGS sequence"/>
</dbReference>
<feature type="domain" description="Spore germination GerAC-like C-terminal" evidence="9">
    <location>
        <begin position="211"/>
        <end position="376"/>
    </location>
</feature>
<proteinExistence type="inferred from homology"/>
<dbReference type="PANTHER" id="PTHR35789:SF1">
    <property type="entry name" value="SPORE GERMINATION PROTEIN B3"/>
    <property type="match status" value="1"/>
</dbReference>
<keyword evidence="12" id="KW-1185">Reference proteome</keyword>
<keyword evidence="3" id="KW-0309">Germination</keyword>
<dbReference type="InterPro" id="IPR057336">
    <property type="entry name" value="GerAC_N"/>
</dbReference>
<dbReference type="Gene3D" id="3.30.300.210">
    <property type="entry name" value="Nutrient germinant receptor protein C, domain 3"/>
    <property type="match status" value="1"/>
</dbReference>
<protein>
    <submittedName>
        <fullName evidence="11">Ger(X)C family spore germination protein</fullName>
    </submittedName>
</protein>
<dbReference type="NCBIfam" id="TIGR02887">
    <property type="entry name" value="spore_ger_x_C"/>
    <property type="match status" value="1"/>
</dbReference>
<comment type="caution">
    <text evidence="11">The sequence shown here is derived from an EMBL/GenBank/DDBJ whole genome shotgun (WGS) entry which is preliminary data.</text>
</comment>
<name>A0ABW5PBU6_9BACL</name>
<evidence type="ECO:0000256" key="8">
    <source>
        <dbReference type="SAM" id="SignalP"/>
    </source>
</evidence>
<dbReference type="PANTHER" id="PTHR35789">
    <property type="entry name" value="SPORE GERMINATION PROTEIN B3"/>
    <property type="match status" value="1"/>
</dbReference>
<comment type="similarity">
    <text evidence="2">Belongs to the GerABKC lipoprotein family.</text>
</comment>
<sequence length="387" mass="44087">MKAKCILLIFMCSSLLLLPGCWDRTEINNYAFWMGTLLDKGEKKKFRVSAQIAIPKQIASQSKEGGSNRSNIVISAEGNTLLDTCLSIQNKLPRRLFIGHRRSVFISERLAKEGLSQIIDMYTRNAELSLRTGLFVVLGSDPERVLKIESPFNPFSADAIVMQDKYAKIGDVASRDLVVNYSSQGTSPVMSAISLSGMSKEEQNKVVNIDRLAVFNKKLQMVGLLNNEESMVSLWIINRLKIHFLTSYIPEGKGYVTVYETNLKSKITSEMKNGKPIITVHLKGVGSVRENNTDLDLSRSHDLKMVENRMNQYVESVTKDCVRKIQEQFRTDIYGFGETLHREYPQEWKKLKQNWEDHFHKLDVTVKVQTRLKRIGVYGPRPHQTGH</sequence>
<evidence type="ECO:0000259" key="10">
    <source>
        <dbReference type="Pfam" id="PF25198"/>
    </source>
</evidence>
<evidence type="ECO:0000256" key="2">
    <source>
        <dbReference type="ARBA" id="ARBA00007886"/>
    </source>
</evidence>
<dbReference type="RefSeq" id="WP_377600486.1">
    <property type="nucleotide sequence ID" value="NZ_JBHUME010000005.1"/>
</dbReference>
<accession>A0ABW5PBU6</accession>
<dbReference type="InterPro" id="IPR046953">
    <property type="entry name" value="Spore_GerAC-like_C"/>
</dbReference>
<keyword evidence="5" id="KW-0472">Membrane</keyword>
<dbReference type="InterPro" id="IPR038501">
    <property type="entry name" value="Spore_GerAC_C_sf"/>
</dbReference>
<keyword evidence="4 8" id="KW-0732">Signal</keyword>
<evidence type="ECO:0000259" key="9">
    <source>
        <dbReference type="Pfam" id="PF05504"/>
    </source>
</evidence>
<dbReference type="InterPro" id="IPR008844">
    <property type="entry name" value="Spore_GerAC-like"/>
</dbReference>
<dbReference type="Pfam" id="PF05504">
    <property type="entry name" value="Spore_GerAC"/>
    <property type="match status" value="1"/>
</dbReference>
<dbReference type="Gene3D" id="6.20.190.10">
    <property type="entry name" value="Nutrient germinant receptor protein C, domain 1"/>
    <property type="match status" value="1"/>
</dbReference>
<feature type="chain" id="PRO_5047345027" evidence="8">
    <location>
        <begin position="18"/>
        <end position="387"/>
    </location>
</feature>
<reference evidence="12" key="1">
    <citation type="journal article" date="2019" name="Int. J. Syst. Evol. Microbiol.">
        <title>The Global Catalogue of Microorganisms (GCM) 10K type strain sequencing project: providing services to taxonomists for standard genome sequencing and annotation.</title>
        <authorList>
            <consortium name="The Broad Institute Genomics Platform"/>
            <consortium name="The Broad Institute Genome Sequencing Center for Infectious Disease"/>
            <person name="Wu L."/>
            <person name="Ma J."/>
        </authorList>
    </citation>
    <scope>NUCLEOTIDE SEQUENCE [LARGE SCALE GENOMIC DNA]</scope>
    <source>
        <strain evidence="12">KCTC 3950</strain>
    </source>
</reference>
<evidence type="ECO:0000256" key="6">
    <source>
        <dbReference type="ARBA" id="ARBA00023139"/>
    </source>
</evidence>
<gene>
    <name evidence="11" type="ORF">ACFSUF_04285</name>
</gene>
<keyword evidence="6" id="KW-0564">Palmitate</keyword>
<feature type="signal peptide" evidence="8">
    <location>
        <begin position="1"/>
        <end position="17"/>
    </location>
</feature>
<dbReference type="EMBL" id="JBHUME010000005">
    <property type="protein sequence ID" value="MFD2611637.1"/>
    <property type="molecule type" value="Genomic_DNA"/>
</dbReference>
<keyword evidence="7" id="KW-0449">Lipoprotein</keyword>
<dbReference type="Pfam" id="PF25198">
    <property type="entry name" value="Spore_GerAC_N"/>
    <property type="match status" value="1"/>
</dbReference>
<evidence type="ECO:0000313" key="12">
    <source>
        <dbReference type="Proteomes" id="UP001597541"/>
    </source>
</evidence>
<evidence type="ECO:0000256" key="4">
    <source>
        <dbReference type="ARBA" id="ARBA00022729"/>
    </source>
</evidence>
<evidence type="ECO:0000256" key="3">
    <source>
        <dbReference type="ARBA" id="ARBA00022544"/>
    </source>
</evidence>
<evidence type="ECO:0000313" key="11">
    <source>
        <dbReference type="EMBL" id="MFD2611637.1"/>
    </source>
</evidence>
<organism evidence="11 12">
    <name type="scientific">Paenibacillus gansuensis</name>
    <dbReference type="NCBI Taxonomy" id="306542"/>
    <lineage>
        <taxon>Bacteria</taxon>
        <taxon>Bacillati</taxon>
        <taxon>Bacillota</taxon>
        <taxon>Bacilli</taxon>
        <taxon>Bacillales</taxon>
        <taxon>Paenibacillaceae</taxon>
        <taxon>Paenibacillus</taxon>
    </lineage>
</organism>
<feature type="domain" description="Spore germination protein N-terminal" evidence="10">
    <location>
        <begin position="23"/>
        <end position="194"/>
    </location>
</feature>
<evidence type="ECO:0000256" key="1">
    <source>
        <dbReference type="ARBA" id="ARBA00004635"/>
    </source>
</evidence>
<evidence type="ECO:0000256" key="7">
    <source>
        <dbReference type="ARBA" id="ARBA00023288"/>
    </source>
</evidence>
<comment type="subcellular location">
    <subcellularLocation>
        <location evidence="1">Membrane</location>
        <topology evidence="1">Lipid-anchor</topology>
    </subcellularLocation>
</comment>